<accession>A0A1I2U3L6</accession>
<dbReference type="Pfam" id="PF00702">
    <property type="entry name" value="Hydrolase"/>
    <property type="match status" value="1"/>
</dbReference>
<dbReference type="Proteomes" id="UP000199337">
    <property type="component" value="Unassembled WGS sequence"/>
</dbReference>
<keyword evidence="3" id="KW-1185">Reference proteome</keyword>
<dbReference type="PANTHER" id="PTHR43316:SF3">
    <property type="entry name" value="HALOACID DEHALOGENASE, TYPE II (AFU_ORTHOLOGUE AFUA_2G07750)-RELATED"/>
    <property type="match status" value="1"/>
</dbReference>
<organism evidence="2 3">
    <name type="scientific">Desulfotruncus arcticus DSM 17038</name>
    <dbReference type="NCBI Taxonomy" id="1121424"/>
    <lineage>
        <taxon>Bacteria</taxon>
        <taxon>Bacillati</taxon>
        <taxon>Bacillota</taxon>
        <taxon>Clostridia</taxon>
        <taxon>Eubacteriales</taxon>
        <taxon>Desulfallaceae</taxon>
        <taxon>Desulfotruncus</taxon>
    </lineage>
</organism>
<evidence type="ECO:0000256" key="1">
    <source>
        <dbReference type="ARBA" id="ARBA00022801"/>
    </source>
</evidence>
<dbReference type="PRINTS" id="PR00413">
    <property type="entry name" value="HADHALOGNASE"/>
</dbReference>
<dbReference type="GO" id="GO:0016787">
    <property type="term" value="F:hydrolase activity"/>
    <property type="evidence" value="ECO:0007669"/>
    <property type="project" value="UniProtKB-KW"/>
</dbReference>
<sequence>MVKAVLFDLDGTLLQLETQEFMKIYFKEVANVAAPLVQPQRFTDALLESTYQMIHDRNPQRTNSDVFWADFTERLSDCIDNLTPLIENFYAEKFRNLSWLAKPSESAREVVQAVLDKGAKIVLATNPLFPRSAITDRMAWAGIEDLPWEIVTSYEDMHFCKPYLEYYDEIASRLKLAPQECLMVGNDVGKDIVAGSLGFKTYLVTDYVIDNDQSDLKPDWAGKLDELAVWMKETDIFK</sequence>
<dbReference type="PANTHER" id="PTHR43316">
    <property type="entry name" value="HYDROLASE, HALOACID DELAHOGENASE-RELATED"/>
    <property type="match status" value="1"/>
</dbReference>
<dbReference type="InterPro" id="IPR006439">
    <property type="entry name" value="HAD-SF_hydro_IA"/>
</dbReference>
<protein>
    <submittedName>
        <fullName evidence="2">FMN phosphatase YigB, HAD superfamily</fullName>
    </submittedName>
</protein>
<dbReference type="Gene3D" id="3.40.50.1000">
    <property type="entry name" value="HAD superfamily/HAD-like"/>
    <property type="match status" value="1"/>
</dbReference>
<dbReference type="InterPro" id="IPR051540">
    <property type="entry name" value="S-2-haloacid_dehalogenase"/>
</dbReference>
<dbReference type="SFLD" id="SFLDS00003">
    <property type="entry name" value="Haloacid_Dehalogenase"/>
    <property type="match status" value="1"/>
</dbReference>
<dbReference type="InterPro" id="IPR036412">
    <property type="entry name" value="HAD-like_sf"/>
</dbReference>
<dbReference type="EMBL" id="FOOX01000008">
    <property type="protein sequence ID" value="SFG71750.1"/>
    <property type="molecule type" value="Genomic_DNA"/>
</dbReference>
<keyword evidence="1" id="KW-0378">Hydrolase</keyword>
<dbReference type="STRING" id="341036.SAMN05660649_02485"/>
<proteinExistence type="predicted"/>
<evidence type="ECO:0000313" key="3">
    <source>
        <dbReference type="Proteomes" id="UP000199337"/>
    </source>
</evidence>
<name>A0A1I2U3L6_9FIRM</name>
<dbReference type="InterPro" id="IPR023214">
    <property type="entry name" value="HAD_sf"/>
</dbReference>
<dbReference type="SUPFAM" id="SSF56784">
    <property type="entry name" value="HAD-like"/>
    <property type="match status" value="1"/>
</dbReference>
<dbReference type="AlphaFoldDB" id="A0A1I2U3L6"/>
<evidence type="ECO:0000313" key="2">
    <source>
        <dbReference type="EMBL" id="SFG71750.1"/>
    </source>
</evidence>
<reference evidence="3" key="1">
    <citation type="submission" date="2016-10" db="EMBL/GenBank/DDBJ databases">
        <authorList>
            <person name="Varghese N."/>
            <person name="Submissions S."/>
        </authorList>
    </citation>
    <scope>NUCLEOTIDE SEQUENCE [LARGE SCALE GENOMIC DNA]</scope>
    <source>
        <strain evidence="3">DSM 17038</strain>
    </source>
</reference>
<gene>
    <name evidence="2" type="ORF">SAMN05660649_02485</name>
</gene>
<dbReference type="SFLD" id="SFLDG01129">
    <property type="entry name" value="C1.5:_HAD__Beta-PGM__Phosphata"/>
    <property type="match status" value="1"/>
</dbReference>